<keyword evidence="2" id="KW-1185">Reference proteome</keyword>
<proteinExistence type="predicted"/>
<comment type="caution">
    <text evidence="1">The sequence shown here is derived from an EMBL/GenBank/DDBJ whole genome shotgun (WGS) entry which is preliminary data.</text>
</comment>
<gene>
    <name evidence="1" type="ORF">KFZ73_16555</name>
</gene>
<accession>A0ABS5NFX7</accession>
<dbReference type="RefSeq" id="WP_212554395.1">
    <property type="nucleotide sequence ID" value="NZ_JAGXOE010000043.1"/>
</dbReference>
<name>A0ABS5NFX7_TSUPA</name>
<dbReference type="Proteomes" id="UP000676853">
    <property type="component" value="Unassembled WGS sequence"/>
</dbReference>
<reference evidence="1 2" key="1">
    <citation type="submission" date="2021-04" db="EMBL/GenBank/DDBJ databases">
        <title>Whole genome sequence analysis of a thiophenic sulfur metabolizing bacteria.</title>
        <authorList>
            <person name="Akhtar N."/>
            <person name="Akram J."/>
            <person name="Aslam A."/>
        </authorList>
    </citation>
    <scope>NUCLEOTIDE SEQUENCE [LARGE SCALE GENOMIC DNA]</scope>
    <source>
        <strain evidence="1 2">3OW</strain>
    </source>
</reference>
<sequence length="180" mass="19593">MTDTLTLTDLVRGGGAIELTVTAHTSNLDIETMILDAQREQANAVHACLAEQVASWRRALYEMREELGGDPAPEPHPSTSPPCPMPGRMRAWETADAVWLGWIAPGKLMDLDQMEAQRVPVSATDTDDQLAAVAERWLTGEGAPPPGTVEWVLPQLAAHRDRLAERASVRGRGGRSARPR</sequence>
<organism evidence="1 2">
    <name type="scientific">Tsukamurella paurometabola</name>
    <name type="common">Corynebacterium paurometabolum</name>
    <dbReference type="NCBI Taxonomy" id="2061"/>
    <lineage>
        <taxon>Bacteria</taxon>
        <taxon>Bacillati</taxon>
        <taxon>Actinomycetota</taxon>
        <taxon>Actinomycetes</taxon>
        <taxon>Mycobacteriales</taxon>
        <taxon>Tsukamurellaceae</taxon>
        <taxon>Tsukamurella</taxon>
    </lineage>
</organism>
<protein>
    <recommendedName>
        <fullName evidence="3">DUF2742 domain-containing protein</fullName>
    </recommendedName>
</protein>
<evidence type="ECO:0008006" key="3">
    <source>
        <dbReference type="Google" id="ProtNLM"/>
    </source>
</evidence>
<dbReference type="EMBL" id="JAGXOE010000043">
    <property type="protein sequence ID" value="MBS4102843.1"/>
    <property type="molecule type" value="Genomic_DNA"/>
</dbReference>
<evidence type="ECO:0000313" key="2">
    <source>
        <dbReference type="Proteomes" id="UP000676853"/>
    </source>
</evidence>
<evidence type="ECO:0000313" key="1">
    <source>
        <dbReference type="EMBL" id="MBS4102843.1"/>
    </source>
</evidence>